<dbReference type="Pfam" id="PF00481">
    <property type="entry name" value="PP2C"/>
    <property type="match status" value="1"/>
</dbReference>
<organism evidence="3 4">
    <name type="scientific">Endozoicomonas elysicola</name>
    <dbReference type="NCBI Taxonomy" id="305900"/>
    <lineage>
        <taxon>Bacteria</taxon>
        <taxon>Pseudomonadati</taxon>
        <taxon>Pseudomonadota</taxon>
        <taxon>Gammaproteobacteria</taxon>
        <taxon>Oceanospirillales</taxon>
        <taxon>Endozoicomonadaceae</taxon>
        <taxon>Endozoicomonas</taxon>
    </lineage>
</organism>
<dbReference type="SUPFAM" id="SSF81606">
    <property type="entry name" value="PP2C-like"/>
    <property type="match status" value="1"/>
</dbReference>
<dbReference type="PROSITE" id="PS51746">
    <property type="entry name" value="PPM_2"/>
    <property type="match status" value="1"/>
</dbReference>
<dbReference type="STRING" id="305900.GV64_05185"/>
<keyword evidence="4" id="KW-1185">Reference proteome</keyword>
<proteinExistence type="predicted"/>
<dbReference type="InterPro" id="IPR036457">
    <property type="entry name" value="PPM-type-like_dom_sf"/>
</dbReference>
<dbReference type="CDD" id="cd00143">
    <property type="entry name" value="PP2Cc"/>
    <property type="match status" value="1"/>
</dbReference>
<dbReference type="InterPro" id="IPR001932">
    <property type="entry name" value="PPM-type_phosphatase-like_dom"/>
</dbReference>
<reference evidence="3 4" key="1">
    <citation type="submission" date="2014-06" db="EMBL/GenBank/DDBJ databases">
        <title>Whole Genome Sequences of Three Symbiotic Endozoicomonas Bacteria.</title>
        <authorList>
            <person name="Neave M.J."/>
            <person name="Apprill A."/>
            <person name="Voolstra C.R."/>
        </authorList>
    </citation>
    <scope>NUCLEOTIDE SEQUENCE [LARGE SCALE GENOMIC DNA]</scope>
    <source>
        <strain evidence="3 4">DSM 22380</strain>
    </source>
</reference>
<sequence>MHQVATPDSSHTTVTLPPPAPETNKESSWLGRAVTTVTDIFCKIGRAVVYAMKLLLNFLIYASVTPYKYIFNCLTYPFTGTKTTATEQSKVEDSKSISPTVISSATSSDAALPDTPTLRIYLPPHQRPTNKLQNLSEHNENLEYRYVYGEQLIQQKLCKALNAAEAQLDHCPKALQGQIDAEKRYQQAPGVPFPTAGKGCVTVQRAGAKTTIHYEPIHGTQSAVAHAQGVRRHMEDAHIASQFTVTINSKPVLIDITGIFDGHGGSAWSSYASQNIIPHLKRRLEEFNSNGLHDEGIWNALKLALVDLDNTLPQAPSATNANDFFKGLASSGTTANVTLRINGDLWVANLGDSRAILLDQTGHVRQISEDAEPDTPKYRHSIEKRGGYVVDVYGTPRVNGNLAVARALGDHSLNGAISARGKVIKIPSSECSGGTLIQVCDGITEVAFSKDIARTVQRQLHLGNPVELAAARPVAKAYQAGSMDNMSVMVTRLPLPVPAG</sequence>
<accession>A0A081K7U2</accession>
<protein>
    <recommendedName>
        <fullName evidence="2">PPM-type phosphatase domain-containing protein</fullName>
    </recommendedName>
</protein>
<feature type="domain" description="PPM-type phosphatase" evidence="2">
    <location>
        <begin position="221"/>
        <end position="493"/>
    </location>
</feature>
<dbReference type="SMART" id="SM00332">
    <property type="entry name" value="PP2Cc"/>
    <property type="match status" value="1"/>
</dbReference>
<evidence type="ECO:0000313" key="3">
    <source>
        <dbReference type="EMBL" id="KEI70218.1"/>
    </source>
</evidence>
<dbReference type="GO" id="GO:0004722">
    <property type="term" value="F:protein serine/threonine phosphatase activity"/>
    <property type="evidence" value="ECO:0007669"/>
    <property type="project" value="InterPro"/>
</dbReference>
<dbReference type="Gene3D" id="3.60.40.10">
    <property type="entry name" value="PPM-type phosphatase domain"/>
    <property type="match status" value="1"/>
</dbReference>
<evidence type="ECO:0000259" key="2">
    <source>
        <dbReference type="PROSITE" id="PS51746"/>
    </source>
</evidence>
<comment type="caution">
    <text evidence="3">The sequence shown here is derived from an EMBL/GenBank/DDBJ whole genome shotgun (WGS) entry which is preliminary data.</text>
</comment>
<evidence type="ECO:0000313" key="4">
    <source>
        <dbReference type="Proteomes" id="UP000027997"/>
    </source>
</evidence>
<feature type="region of interest" description="Disordered" evidence="1">
    <location>
        <begin position="1"/>
        <end position="27"/>
    </location>
</feature>
<dbReference type="Proteomes" id="UP000027997">
    <property type="component" value="Unassembled WGS sequence"/>
</dbReference>
<feature type="compositionally biased region" description="Polar residues" evidence="1">
    <location>
        <begin position="1"/>
        <end position="15"/>
    </location>
</feature>
<gene>
    <name evidence="3" type="ORF">GV64_05185</name>
</gene>
<dbReference type="PANTHER" id="PTHR47992">
    <property type="entry name" value="PROTEIN PHOSPHATASE"/>
    <property type="match status" value="1"/>
</dbReference>
<name>A0A081K7U2_9GAMM</name>
<evidence type="ECO:0000256" key="1">
    <source>
        <dbReference type="SAM" id="MobiDB-lite"/>
    </source>
</evidence>
<dbReference type="InterPro" id="IPR015655">
    <property type="entry name" value="PP2C"/>
</dbReference>
<dbReference type="EMBL" id="JOJP01000001">
    <property type="protein sequence ID" value="KEI70218.1"/>
    <property type="molecule type" value="Genomic_DNA"/>
</dbReference>
<dbReference type="eggNOG" id="COG0631">
    <property type="taxonomic scope" value="Bacteria"/>
</dbReference>
<dbReference type="AlphaFoldDB" id="A0A081K7U2"/>
<dbReference type="RefSeq" id="WP_020583996.1">
    <property type="nucleotide sequence ID" value="NZ_JOJP01000001.1"/>
</dbReference>